<name>A0A8H6IHM9_9AGAR</name>
<evidence type="ECO:0000256" key="1">
    <source>
        <dbReference type="SAM" id="MobiDB-lite"/>
    </source>
</evidence>
<sequence length="119" mass="13070">MGERYESGSAVRLESVTSHVGVPFAAKGKRGRRGRQAEGTNQECDYLLHGRGGRPFSVRKRYHRTPGVVHSAAHHPVRSSGQKLNEKRRGDAKETGVKVMGEKLKAKLDSGQRGGHIWG</sequence>
<gene>
    <name evidence="2" type="ORF">DFP72DRAFT_839454</name>
</gene>
<organism evidence="2 3">
    <name type="scientific">Ephemerocybe angulata</name>
    <dbReference type="NCBI Taxonomy" id="980116"/>
    <lineage>
        <taxon>Eukaryota</taxon>
        <taxon>Fungi</taxon>
        <taxon>Dikarya</taxon>
        <taxon>Basidiomycota</taxon>
        <taxon>Agaricomycotina</taxon>
        <taxon>Agaricomycetes</taxon>
        <taxon>Agaricomycetidae</taxon>
        <taxon>Agaricales</taxon>
        <taxon>Agaricineae</taxon>
        <taxon>Psathyrellaceae</taxon>
        <taxon>Ephemerocybe</taxon>
    </lineage>
</organism>
<dbReference type="EMBL" id="JACGCI010000002">
    <property type="protein sequence ID" value="KAF6765628.1"/>
    <property type="molecule type" value="Genomic_DNA"/>
</dbReference>
<evidence type="ECO:0000313" key="3">
    <source>
        <dbReference type="Proteomes" id="UP000521943"/>
    </source>
</evidence>
<protein>
    <submittedName>
        <fullName evidence="2">Uncharacterized protein</fullName>
    </submittedName>
</protein>
<comment type="caution">
    <text evidence="2">The sequence shown here is derived from an EMBL/GenBank/DDBJ whole genome shotgun (WGS) entry which is preliminary data.</text>
</comment>
<proteinExistence type="predicted"/>
<feature type="region of interest" description="Disordered" evidence="1">
    <location>
        <begin position="1"/>
        <end position="50"/>
    </location>
</feature>
<dbReference type="AlphaFoldDB" id="A0A8H6IHM9"/>
<evidence type="ECO:0000313" key="2">
    <source>
        <dbReference type="EMBL" id="KAF6765628.1"/>
    </source>
</evidence>
<accession>A0A8H6IHM9</accession>
<reference evidence="2 3" key="1">
    <citation type="submission" date="2020-07" db="EMBL/GenBank/DDBJ databases">
        <title>Comparative genomics of pyrophilous fungi reveals a link between fire events and developmental genes.</title>
        <authorList>
            <consortium name="DOE Joint Genome Institute"/>
            <person name="Steindorff A.S."/>
            <person name="Carver A."/>
            <person name="Calhoun S."/>
            <person name="Stillman K."/>
            <person name="Liu H."/>
            <person name="Lipzen A."/>
            <person name="Pangilinan J."/>
            <person name="Labutti K."/>
            <person name="Bruns T.D."/>
            <person name="Grigoriev I.V."/>
        </authorList>
    </citation>
    <scope>NUCLEOTIDE SEQUENCE [LARGE SCALE GENOMIC DNA]</scope>
    <source>
        <strain evidence="2 3">CBS 144469</strain>
    </source>
</reference>
<dbReference type="Proteomes" id="UP000521943">
    <property type="component" value="Unassembled WGS sequence"/>
</dbReference>
<feature type="compositionally biased region" description="Basic and acidic residues" evidence="1">
    <location>
        <begin position="84"/>
        <end position="110"/>
    </location>
</feature>
<keyword evidence="3" id="KW-1185">Reference proteome</keyword>
<feature type="region of interest" description="Disordered" evidence="1">
    <location>
        <begin position="66"/>
        <end position="119"/>
    </location>
</feature>